<name>A0A9P6QRA7_9FUNG</name>
<organism evidence="1 2">
    <name type="scientific">Linnemannia gamsii</name>
    <dbReference type="NCBI Taxonomy" id="64522"/>
    <lineage>
        <taxon>Eukaryota</taxon>
        <taxon>Fungi</taxon>
        <taxon>Fungi incertae sedis</taxon>
        <taxon>Mucoromycota</taxon>
        <taxon>Mortierellomycotina</taxon>
        <taxon>Mortierellomycetes</taxon>
        <taxon>Mortierellales</taxon>
        <taxon>Mortierellaceae</taxon>
        <taxon>Linnemannia</taxon>
    </lineage>
</organism>
<sequence>MDFGIRPWYNSSFIHEINTRLNTTVARESVEIFETNTFRENHGEVTTRLVVHTIADLGETQRLGVTTREPVLQATDEPRQAGAQSILKSSTWFSFRVIDIFSCIITG</sequence>
<comment type="caution">
    <text evidence="1">The sequence shown here is derived from an EMBL/GenBank/DDBJ whole genome shotgun (WGS) entry which is preliminary data.</text>
</comment>
<dbReference type="AlphaFoldDB" id="A0A9P6QRA7"/>
<protein>
    <submittedName>
        <fullName evidence="1">Uncharacterized protein</fullName>
    </submittedName>
</protein>
<gene>
    <name evidence="1" type="ORF">BGZ97_006680</name>
</gene>
<dbReference type="Proteomes" id="UP000823405">
    <property type="component" value="Unassembled WGS sequence"/>
</dbReference>
<evidence type="ECO:0000313" key="1">
    <source>
        <dbReference type="EMBL" id="KAG0288764.1"/>
    </source>
</evidence>
<accession>A0A9P6QRA7</accession>
<proteinExistence type="predicted"/>
<evidence type="ECO:0000313" key="2">
    <source>
        <dbReference type="Proteomes" id="UP000823405"/>
    </source>
</evidence>
<reference evidence="1" key="1">
    <citation type="journal article" date="2020" name="Fungal Divers.">
        <title>Resolving the Mortierellaceae phylogeny through synthesis of multi-gene phylogenetics and phylogenomics.</title>
        <authorList>
            <person name="Vandepol N."/>
            <person name="Liber J."/>
            <person name="Desiro A."/>
            <person name="Na H."/>
            <person name="Kennedy M."/>
            <person name="Barry K."/>
            <person name="Grigoriev I.V."/>
            <person name="Miller A.N."/>
            <person name="O'Donnell K."/>
            <person name="Stajich J.E."/>
            <person name="Bonito G."/>
        </authorList>
    </citation>
    <scope>NUCLEOTIDE SEQUENCE</scope>
    <source>
        <strain evidence="1">NVP60</strain>
    </source>
</reference>
<keyword evidence="2" id="KW-1185">Reference proteome</keyword>
<dbReference type="EMBL" id="JAAAIN010002967">
    <property type="protein sequence ID" value="KAG0288764.1"/>
    <property type="molecule type" value="Genomic_DNA"/>
</dbReference>